<keyword evidence="5" id="KW-0239">DNA-directed DNA polymerase</keyword>
<keyword evidence="4" id="KW-0235">DNA replication</keyword>
<comment type="similarity">
    <text evidence="6">Belongs to the DNA polymerase HolA subunit family.</text>
</comment>
<evidence type="ECO:0000256" key="2">
    <source>
        <dbReference type="ARBA" id="ARBA00022679"/>
    </source>
</evidence>
<dbReference type="Proteomes" id="UP001139502">
    <property type="component" value="Unassembled WGS sequence"/>
</dbReference>
<keyword evidence="2 10" id="KW-0808">Transferase</keyword>
<dbReference type="PANTHER" id="PTHR34388">
    <property type="entry name" value="DNA POLYMERASE III SUBUNIT DELTA"/>
    <property type="match status" value="1"/>
</dbReference>
<feature type="region of interest" description="Disordered" evidence="8">
    <location>
        <begin position="1"/>
        <end position="20"/>
    </location>
</feature>
<gene>
    <name evidence="10" type="primary">holA</name>
    <name evidence="10" type="ORF">NBM05_14730</name>
</gene>
<dbReference type="AlphaFoldDB" id="A0A9X2KJL5"/>
<dbReference type="InterPro" id="IPR005790">
    <property type="entry name" value="DNA_polIII_delta"/>
</dbReference>
<evidence type="ECO:0000256" key="6">
    <source>
        <dbReference type="ARBA" id="ARBA00034754"/>
    </source>
</evidence>
<dbReference type="NCBIfam" id="TIGR01128">
    <property type="entry name" value="holA"/>
    <property type="match status" value="1"/>
</dbReference>
<dbReference type="RefSeq" id="WP_254168986.1">
    <property type="nucleotide sequence ID" value="NZ_JANAFB010000063.1"/>
</dbReference>
<dbReference type="InterPro" id="IPR027417">
    <property type="entry name" value="P-loop_NTPase"/>
</dbReference>
<evidence type="ECO:0000256" key="8">
    <source>
        <dbReference type="SAM" id="MobiDB-lite"/>
    </source>
</evidence>
<dbReference type="EMBL" id="JANAFB010000063">
    <property type="protein sequence ID" value="MCP3427225.1"/>
    <property type="molecule type" value="Genomic_DNA"/>
</dbReference>
<reference evidence="10" key="1">
    <citation type="submission" date="2022-06" db="EMBL/GenBank/DDBJ databases">
        <title>Rothia sp. isolated from sandalwood seedling.</title>
        <authorList>
            <person name="Tuikhar N."/>
            <person name="Kirdat K."/>
            <person name="Thorat V."/>
            <person name="Swetha P."/>
            <person name="Padma S."/>
            <person name="Sundararaj R."/>
            <person name="Yadav A."/>
        </authorList>
    </citation>
    <scope>NUCLEOTIDE SEQUENCE</scope>
    <source>
        <strain evidence="10">AR01</strain>
    </source>
</reference>
<evidence type="ECO:0000313" key="11">
    <source>
        <dbReference type="Proteomes" id="UP001139502"/>
    </source>
</evidence>
<dbReference type="InterPro" id="IPR008921">
    <property type="entry name" value="DNA_pol3_clamp-load_cplx_C"/>
</dbReference>
<evidence type="ECO:0000256" key="7">
    <source>
        <dbReference type="ARBA" id="ARBA00049244"/>
    </source>
</evidence>
<dbReference type="Gene3D" id="1.20.272.10">
    <property type="match status" value="1"/>
</dbReference>
<evidence type="ECO:0000256" key="3">
    <source>
        <dbReference type="ARBA" id="ARBA00022695"/>
    </source>
</evidence>
<dbReference type="GO" id="GO:0009360">
    <property type="term" value="C:DNA polymerase III complex"/>
    <property type="evidence" value="ECO:0007669"/>
    <property type="project" value="TreeGrafter"/>
</dbReference>
<dbReference type="SUPFAM" id="SSF48019">
    <property type="entry name" value="post-AAA+ oligomerization domain-like"/>
    <property type="match status" value="1"/>
</dbReference>
<proteinExistence type="inferred from homology"/>
<comment type="caution">
    <text evidence="10">The sequence shown here is derived from an EMBL/GenBank/DDBJ whole genome shotgun (WGS) entry which is preliminary data.</text>
</comment>
<sequence>MPPRRSSRSQSSGPTWRDVEPAPVVLLQGSEEYFAHQARRRLIGLARESEAGAEVHELSARDYATGALAMATSPSLFGDSRVVTVGELEKMSEEFLEDAVAYLAAPDPESMVILTHGGGNRGKRLLDAIAKAKHPVVECKPLKNDRDKSDFVYAEVRSAGRRIEPDAARLLIAAAGRDVGELASACRQLAQDGPPTISDGIVEKYYGGRAEVTAFKVADAAVAGNSGFALRALRQALDSGTDPVPLVGALAMRVRHICQVHGLREAPAQLARSLGMAPWQVEQAQRDSRRFTSEALSEVVRSLAEADAQVKGEAQDPVYAMERAILTLTMAGRRHG</sequence>
<keyword evidence="11" id="KW-1185">Reference proteome</keyword>
<dbReference type="GO" id="GO:0003677">
    <property type="term" value="F:DNA binding"/>
    <property type="evidence" value="ECO:0007669"/>
    <property type="project" value="InterPro"/>
</dbReference>
<keyword evidence="3 10" id="KW-0548">Nucleotidyltransferase</keyword>
<organism evidence="10 11">
    <name type="scientific">Rothia santali</name>
    <dbReference type="NCBI Taxonomy" id="2949643"/>
    <lineage>
        <taxon>Bacteria</taxon>
        <taxon>Bacillati</taxon>
        <taxon>Actinomycetota</taxon>
        <taxon>Actinomycetes</taxon>
        <taxon>Micrococcales</taxon>
        <taxon>Micrococcaceae</taxon>
        <taxon>Rothia</taxon>
    </lineage>
</organism>
<feature type="domain" description="DNA polymerase III delta subunit-like C-terminal" evidence="9">
    <location>
        <begin position="213"/>
        <end position="327"/>
    </location>
</feature>
<dbReference type="Pfam" id="PF21694">
    <property type="entry name" value="DNA_pol3_delta_C"/>
    <property type="match status" value="1"/>
</dbReference>
<evidence type="ECO:0000313" key="10">
    <source>
        <dbReference type="EMBL" id="MCP3427225.1"/>
    </source>
</evidence>
<evidence type="ECO:0000256" key="1">
    <source>
        <dbReference type="ARBA" id="ARBA00012417"/>
    </source>
</evidence>
<protein>
    <recommendedName>
        <fullName evidence="1">DNA-directed DNA polymerase</fullName>
        <ecNumber evidence="1">2.7.7.7</ecNumber>
    </recommendedName>
</protein>
<accession>A0A9X2KJL5</accession>
<dbReference type="PANTHER" id="PTHR34388:SF1">
    <property type="entry name" value="DNA POLYMERASE III SUBUNIT DELTA"/>
    <property type="match status" value="1"/>
</dbReference>
<name>A0A9X2KJL5_9MICC</name>
<dbReference type="SUPFAM" id="SSF52540">
    <property type="entry name" value="P-loop containing nucleoside triphosphate hydrolases"/>
    <property type="match status" value="1"/>
</dbReference>
<evidence type="ECO:0000256" key="5">
    <source>
        <dbReference type="ARBA" id="ARBA00022932"/>
    </source>
</evidence>
<dbReference type="Gene3D" id="3.40.50.300">
    <property type="entry name" value="P-loop containing nucleotide triphosphate hydrolases"/>
    <property type="match status" value="1"/>
</dbReference>
<dbReference type="InterPro" id="IPR048466">
    <property type="entry name" value="DNA_pol3_delta-like_C"/>
</dbReference>
<evidence type="ECO:0000256" key="4">
    <source>
        <dbReference type="ARBA" id="ARBA00022705"/>
    </source>
</evidence>
<dbReference type="GO" id="GO:0006261">
    <property type="term" value="P:DNA-templated DNA replication"/>
    <property type="evidence" value="ECO:0007669"/>
    <property type="project" value="TreeGrafter"/>
</dbReference>
<dbReference type="GO" id="GO:0003887">
    <property type="term" value="F:DNA-directed DNA polymerase activity"/>
    <property type="evidence" value="ECO:0007669"/>
    <property type="project" value="UniProtKB-KW"/>
</dbReference>
<evidence type="ECO:0000259" key="9">
    <source>
        <dbReference type="Pfam" id="PF21694"/>
    </source>
</evidence>
<dbReference type="EC" id="2.7.7.7" evidence="1"/>
<comment type="catalytic activity">
    <reaction evidence="7">
        <text>DNA(n) + a 2'-deoxyribonucleoside 5'-triphosphate = DNA(n+1) + diphosphate</text>
        <dbReference type="Rhea" id="RHEA:22508"/>
        <dbReference type="Rhea" id="RHEA-COMP:17339"/>
        <dbReference type="Rhea" id="RHEA-COMP:17340"/>
        <dbReference type="ChEBI" id="CHEBI:33019"/>
        <dbReference type="ChEBI" id="CHEBI:61560"/>
        <dbReference type="ChEBI" id="CHEBI:173112"/>
        <dbReference type="EC" id="2.7.7.7"/>
    </reaction>
</comment>